<evidence type="ECO:0000256" key="5">
    <source>
        <dbReference type="ARBA" id="ARBA00022989"/>
    </source>
</evidence>
<evidence type="ECO:0000256" key="9">
    <source>
        <dbReference type="ARBA" id="ARBA00023224"/>
    </source>
</evidence>
<feature type="region of interest" description="Disordered" evidence="10">
    <location>
        <begin position="1315"/>
        <end position="1353"/>
    </location>
</feature>
<feature type="compositionally biased region" description="Basic and acidic residues" evidence="10">
    <location>
        <begin position="1315"/>
        <end position="1333"/>
    </location>
</feature>
<evidence type="ECO:0000313" key="14">
    <source>
        <dbReference type="EMBL" id="CAD7402323.1"/>
    </source>
</evidence>
<keyword evidence="6" id="KW-0297">G-protein coupled receptor</keyword>
<evidence type="ECO:0000259" key="13">
    <source>
        <dbReference type="PROSITE" id="PS50261"/>
    </source>
</evidence>
<feature type="transmembrane region" description="Helical" evidence="11">
    <location>
        <begin position="594"/>
        <end position="616"/>
    </location>
</feature>
<dbReference type="Gene3D" id="1.20.1070.10">
    <property type="entry name" value="Rhodopsin 7-helix transmembrane proteins"/>
    <property type="match status" value="1"/>
</dbReference>
<dbReference type="GO" id="GO:0007166">
    <property type="term" value="P:cell surface receptor signaling pathway"/>
    <property type="evidence" value="ECO:0007669"/>
    <property type="project" value="InterPro"/>
</dbReference>
<reference evidence="14" key="1">
    <citation type="submission" date="2020-11" db="EMBL/GenBank/DDBJ databases">
        <authorList>
            <person name="Tran Van P."/>
        </authorList>
    </citation>
    <scope>NUCLEOTIDE SEQUENCE</scope>
</reference>
<sequence length="1456" mass="163420">MWIAWQLREMGNFMVSVRNKGVVKVSTHHNGSFQHFNTMLRLHCNGSAQLQLNTSQEFGEEKIGCESKMVADTKLEKDFWVEQPRYDTAYACEGKTLKIECNEGEIIHLIRANYGRFSITICNDHGNTEWSVNCMSPKSLRVLHTKCSQQQNCSILATTSMFGDPCPGTLKYLEAHYQCMPDYSSPMASLVLTDSLQLTTLTALKTYKTKLCIATPNHMICKNMCLAAVTYDSQNLAATTTATSRPSPPWLITSPPSVWNTAKSVTLRPPLKMPTSTERSTTIPLLVVNTSTTSNNSFGTQTSVPAAPPSEVEEVLVPHSTSSLPPSALPPSWKTTHWLTTASSTSVLDYTPSPSITWLQENELVLCSPTSARNLYWNWTQAGEVNVQPCPGGATGLARWRCVVLKPLTLSSPPTVSWLPDTPDLSECRSLWLTNLESRVEEVLSVRVVETRNVGTEQFPSPTTYEHWQDSQDWLQIPRGALLENSEGGLVRLVFVAFNRLEEILQPHSDPSTVDVIGENGEVTTGIRTARSDRHTDGFAKKKHFFGFGIRKRRHLSTSRRMSDRTIIHKNLCICLLVAELLFLAGIGQTDKPVMCGIVAGLLHFFFLCAFGWMFLEGFQLYVMLIEVFEVEKSRIRWYYCFAYGVPLIIVAVSCVVDPFSYGTDKYCWLRADNFFIFSFVGPVIVVILSPSSLEYRFQPPSHTLLPAFIPFSYHGSLSLFSPLPSLLPPAFICTTYSPHPVLLPPLSHTRSCIHPEQEIVWLDNDRVDPIQLQFIFFNTHPAYQPANLVFLSMAIFMMCRHANASASMKSKEHSRLSSASHTVALISRLEEEKRIEPEQKKQDQEDKDKIINQSEEFQANRNVLETKSQETKEAIQKENQLEKQASEAKESRHETPHSFIDVDNVRLVMSIGSGLVLDFIDISAWGGNGSEGEPYTNEKVHKEYRKFIRRHSWLPKCLRCSKHSHNKERHSSLYAGSNGNPSAPNSHSTDSSALSPHGTSVGTGPPPHMHHHNTNHHRQSHPLHTNLQESDEEFSDLDEIDAVVLGEMLNKIGEEMRTPRVVDKQCHCDNTPASTIEEYLRTYFLQLGWNSPGSNQVKSNHTVTAPALNRVNASLTNAISNSSDPEVEVCVATLPYVRGRGILPSNLPKSATTWGPLHKPLIWKNIPFKSCSQDSEHGCLEQEISPRCHSTTTLYSLNNQRNPAKIKDTHTQAYNSHDYNQGITNDLSDLKQKNEHQDPNNSLQCNRLQTSMIHLNHTNTKALKKANGNLLRSISPWNHTYTEIRDGRLHNANHLHVYPTAPLEDDPVYEEIEHSEVHGSDMSDDDGKRQSDVSRQSSRSYGDHHPLIPYSPATDRNFHSCLDVALKQRLKEQSHHQYSVGANHSLNLAPTSYFYSGENAHTVAVLDGETVVCHLQSNGKLFPENSCNSRTMVLPTFGECSGYPTYWKAGETGKI</sequence>
<dbReference type="Gene3D" id="2.60.120.740">
    <property type="match status" value="1"/>
</dbReference>
<dbReference type="InterPro" id="IPR046338">
    <property type="entry name" value="GAIN_dom_sf"/>
</dbReference>
<dbReference type="FunFam" id="2.60.120.740:FF:000001">
    <property type="entry name" value="Adhesion G protein-coupled receptor L2"/>
    <property type="match status" value="1"/>
</dbReference>
<keyword evidence="5 11" id="KW-1133">Transmembrane helix</keyword>
<keyword evidence="8" id="KW-0675">Receptor</keyword>
<comment type="similarity">
    <text evidence="2">Belongs to the G-protein coupled receptor 2 family. LN-TM7 subfamily.</text>
</comment>
<organism evidence="14">
    <name type="scientific">Timema poppense</name>
    <name type="common">Walking stick</name>
    <dbReference type="NCBI Taxonomy" id="170557"/>
    <lineage>
        <taxon>Eukaryota</taxon>
        <taxon>Metazoa</taxon>
        <taxon>Ecdysozoa</taxon>
        <taxon>Arthropoda</taxon>
        <taxon>Hexapoda</taxon>
        <taxon>Insecta</taxon>
        <taxon>Pterygota</taxon>
        <taxon>Neoptera</taxon>
        <taxon>Polyneoptera</taxon>
        <taxon>Phasmatodea</taxon>
        <taxon>Timematodea</taxon>
        <taxon>Timematoidea</taxon>
        <taxon>Timematidae</taxon>
        <taxon>Timema</taxon>
    </lineage>
</organism>
<feature type="transmembrane region" description="Helical" evidence="11">
    <location>
        <begin position="636"/>
        <end position="657"/>
    </location>
</feature>
<evidence type="ECO:0000256" key="1">
    <source>
        <dbReference type="ARBA" id="ARBA00004141"/>
    </source>
</evidence>
<dbReference type="GO" id="GO:0030246">
    <property type="term" value="F:carbohydrate binding"/>
    <property type="evidence" value="ECO:0007669"/>
    <property type="project" value="UniProtKB-KW"/>
</dbReference>
<dbReference type="InterPro" id="IPR036445">
    <property type="entry name" value="GPCR_2_extracell_dom_sf"/>
</dbReference>
<keyword evidence="3 11" id="KW-0812">Transmembrane</keyword>
<dbReference type="Pfam" id="PF02140">
    <property type="entry name" value="SUEL_Lectin"/>
    <property type="match status" value="1"/>
</dbReference>
<accession>A0A7R9CU99</accession>
<dbReference type="PANTHER" id="PTHR12011">
    <property type="entry name" value="ADHESION G-PROTEIN COUPLED RECEPTOR"/>
    <property type="match status" value="1"/>
</dbReference>
<comment type="subcellular location">
    <subcellularLocation>
        <location evidence="1">Membrane</location>
        <topology evidence="1">Multi-pass membrane protein</topology>
    </subcellularLocation>
</comment>
<dbReference type="InterPro" id="IPR017981">
    <property type="entry name" value="GPCR_2-like_7TM"/>
</dbReference>
<evidence type="ECO:0000259" key="12">
    <source>
        <dbReference type="PROSITE" id="PS50228"/>
    </source>
</evidence>
<dbReference type="GO" id="GO:0005886">
    <property type="term" value="C:plasma membrane"/>
    <property type="evidence" value="ECO:0007669"/>
    <property type="project" value="TreeGrafter"/>
</dbReference>
<evidence type="ECO:0000256" key="11">
    <source>
        <dbReference type="SAM" id="Phobius"/>
    </source>
</evidence>
<feature type="compositionally biased region" description="Basic and acidic residues" evidence="10">
    <location>
        <begin position="868"/>
        <end position="897"/>
    </location>
</feature>
<feature type="domain" description="SUEL-type lectin" evidence="12">
    <location>
        <begin position="91"/>
        <end position="180"/>
    </location>
</feature>
<evidence type="ECO:0000256" key="10">
    <source>
        <dbReference type="SAM" id="MobiDB-lite"/>
    </source>
</evidence>
<gene>
    <name evidence="14" type="ORF">TPSB3V08_LOCUS3525</name>
</gene>
<name>A0A7R9CU99_TIMPO</name>
<dbReference type="CDD" id="cd22830">
    <property type="entry name" value="Gal_Rha_Lectin_dCirl"/>
    <property type="match status" value="1"/>
</dbReference>
<keyword evidence="4" id="KW-0430">Lectin</keyword>
<proteinExistence type="inferred from homology"/>
<keyword evidence="7 11" id="KW-0472">Membrane</keyword>
<dbReference type="Gene3D" id="2.60.220.50">
    <property type="match status" value="1"/>
</dbReference>
<feature type="compositionally biased region" description="Polar residues" evidence="10">
    <location>
        <begin position="975"/>
        <end position="1003"/>
    </location>
</feature>
<evidence type="ECO:0000256" key="4">
    <source>
        <dbReference type="ARBA" id="ARBA00022734"/>
    </source>
</evidence>
<dbReference type="PROSITE" id="PS50261">
    <property type="entry name" value="G_PROTEIN_RECEP_F2_4"/>
    <property type="match status" value="1"/>
</dbReference>
<feature type="compositionally biased region" description="Basic and acidic residues" evidence="10">
    <location>
        <begin position="829"/>
        <end position="851"/>
    </location>
</feature>
<dbReference type="EMBL" id="OD001541">
    <property type="protein sequence ID" value="CAD7402323.1"/>
    <property type="molecule type" value="Genomic_DNA"/>
</dbReference>
<dbReference type="PANTHER" id="PTHR12011:SF347">
    <property type="entry name" value="FI21270P1-RELATED"/>
    <property type="match status" value="1"/>
</dbReference>
<evidence type="ECO:0000256" key="8">
    <source>
        <dbReference type="ARBA" id="ARBA00023170"/>
    </source>
</evidence>
<feature type="compositionally biased region" description="Polar residues" evidence="10">
    <location>
        <begin position="853"/>
        <end position="867"/>
    </location>
</feature>
<dbReference type="GO" id="GO:0004930">
    <property type="term" value="F:G protein-coupled receptor activity"/>
    <property type="evidence" value="ECO:0007669"/>
    <property type="project" value="UniProtKB-KW"/>
</dbReference>
<keyword evidence="9" id="KW-0807">Transducer</keyword>
<evidence type="ECO:0000256" key="7">
    <source>
        <dbReference type="ARBA" id="ARBA00023136"/>
    </source>
</evidence>
<feature type="region of interest" description="Disordered" evidence="10">
    <location>
        <begin position="970"/>
        <end position="1022"/>
    </location>
</feature>
<dbReference type="Gene3D" id="4.10.1240.10">
    <property type="entry name" value="GPCR, family 2, extracellular hormone receptor domain"/>
    <property type="match status" value="1"/>
</dbReference>
<dbReference type="Pfam" id="PF00002">
    <property type="entry name" value="7tm_2"/>
    <property type="match status" value="1"/>
</dbReference>
<feature type="transmembrane region" description="Helical" evidence="11">
    <location>
        <begin position="669"/>
        <end position="689"/>
    </location>
</feature>
<evidence type="ECO:0000256" key="6">
    <source>
        <dbReference type="ARBA" id="ARBA00023040"/>
    </source>
</evidence>
<feature type="compositionally biased region" description="Basic residues" evidence="10">
    <location>
        <begin position="1009"/>
        <end position="1022"/>
    </location>
</feature>
<evidence type="ECO:0000256" key="3">
    <source>
        <dbReference type="ARBA" id="ARBA00022692"/>
    </source>
</evidence>
<dbReference type="InterPro" id="IPR043159">
    <property type="entry name" value="Lectin_gal-bd_sf"/>
</dbReference>
<dbReference type="PROSITE" id="PS50228">
    <property type="entry name" value="SUEL_LECTIN"/>
    <property type="match status" value="1"/>
</dbReference>
<evidence type="ECO:0000256" key="2">
    <source>
        <dbReference type="ARBA" id="ARBA00010933"/>
    </source>
</evidence>
<evidence type="ECO:0008006" key="15">
    <source>
        <dbReference type="Google" id="ProtNLM"/>
    </source>
</evidence>
<feature type="domain" description="G-protein coupled receptors family 2 profile 2" evidence="13">
    <location>
        <begin position="554"/>
        <end position="689"/>
    </location>
</feature>
<feature type="transmembrane region" description="Helical" evidence="11">
    <location>
        <begin position="567"/>
        <end position="587"/>
    </location>
</feature>
<protein>
    <recommendedName>
        <fullName evidence="15">Latrophilin Cirl</fullName>
    </recommendedName>
</protein>
<feature type="region of interest" description="Disordered" evidence="10">
    <location>
        <begin position="829"/>
        <end position="897"/>
    </location>
</feature>
<dbReference type="InterPro" id="IPR000832">
    <property type="entry name" value="GPCR_2_secretin-like"/>
</dbReference>
<dbReference type="InterPro" id="IPR000922">
    <property type="entry name" value="Lectin_gal-bd_dom"/>
</dbReference>